<protein>
    <submittedName>
        <fullName evidence="2">MADF domain-containing protein</fullName>
    </submittedName>
</protein>
<proteinExistence type="predicted"/>
<organism evidence="1 2">
    <name type="scientific">Meloidogyne hapla</name>
    <name type="common">Root-knot nematode worm</name>
    <dbReference type="NCBI Taxonomy" id="6305"/>
    <lineage>
        <taxon>Eukaryota</taxon>
        <taxon>Metazoa</taxon>
        <taxon>Ecdysozoa</taxon>
        <taxon>Nematoda</taxon>
        <taxon>Chromadorea</taxon>
        <taxon>Rhabditida</taxon>
        <taxon>Tylenchina</taxon>
        <taxon>Tylenchomorpha</taxon>
        <taxon>Tylenchoidea</taxon>
        <taxon>Meloidogynidae</taxon>
        <taxon>Meloidogyninae</taxon>
        <taxon>Meloidogyne</taxon>
    </lineage>
</organism>
<keyword evidence="1" id="KW-1185">Reference proteome</keyword>
<accession>A0A1I8BSG9</accession>
<dbReference type="WBParaSite" id="MhA1_Contig559.frz3.gene3">
    <property type="protein sequence ID" value="MhA1_Contig559.frz3.gene3"/>
    <property type="gene ID" value="MhA1_Contig559.frz3.gene3"/>
</dbReference>
<name>A0A1I8BSG9_MELHA</name>
<dbReference type="AlphaFoldDB" id="A0A1I8BSG9"/>
<dbReference type="Proteomes" id="UP000095281">
    <property type="component" value="Unplaced"/>
</dbReference>
<sequence>MDLTFSEKKRNAWNEVRSLLITRFVGFDQNIEAIKSHWRYRKRKVTDTFGEFNGSASLENKLKEKFTQIDLQIYEELKDSNMLHNCSMDIDNASI</sequence>
<evidence type="ECO:0000313" key="1">
    <source>
        <dbReference type="Proteomes" id="UP000095281"/>
    </source>
</evidence>
<reference evidence="2" key="1">
    <citation type="submission" date="2016-11" db="UniProtKB">
        <authorList>
            <consortium name="WormBaseParasite"/>
        </authorList>
    </citation>
    <scope>IDENTIFICATION</scope>
</reference>
<evidence type="ECO:0000313" key="2">
    <source>
        <dbReference type="WBParaSite" id="MhA1_Contig559.frz3.gene3"/>
    </source>
</evidence>